<dbReference type="InterPro" id="IPR046919">
    <property type="entry name" value="ABC-3C_CTD10"/>
</dbReference>
<feature type="domain" description="ABC-three component systems C-terminal" evidence="1">
    <location>
        <begin position="195"/>
        <end position="319"/>
    </location>
</feature>
<sequence>MNPATELMLYNYRSRMEPVKGAQVDFYERLSMRGVLWACLHDLHGNAFQDFFQDMMTLCVPGFVDVRTHGNLGDRASDGLDLHDARLYACYAPETVDPVATIRKFRSDLAGAVKKRSGQFTTFVFVHNDVRGLHPELSVELAKARSAYPSISFEVMGFRHFRDMLGQQNSQDVEAVLKTQLPMQHTIAVGLQEMEELLADLATKRISDAAQVPIETVSAHKLLYSDLTRDTQAELRNGMRYSAMISDYYQRRIDITERDEVAARFHTEYLDAVGNGLDPEDVLLRMREFLAGNRASTAPRYRAQTAVLAYFFESCDIFENAPIGWVPETKETVL</sequence>
<evidence type="ECO:0000313" key="2">
    <source>
        <dbReference type="EMBL" id="OZG68366.1"/>
    </source>
</evidence>
<reference evidence="2 3" key="1">
    <citation type="journal article" date="2017" name="BMC Genomics">
        <title>Comparative genomic and phylogenomic analyses of the Bifidobacteriaceae family.</title>
        <authorList>
            <person name="Lugli G.A."/>
            <person name="Milani C."/>
            <person name="Turroni F."/>
            <person name="Duranti S."/>
            <person name="Mancabelli L."/>
            <person name="Mangifesta M."/>
            <person name="Ferrario C."/>
            <person name="Modesto M."/>
            <person name="Mattarelli P."/>
            <person name="Jiri K."/>
            <person name="van Sinderen D."/>
            <person name="Ventura M."/>
        </authorList>
    </citation>
    <scope>NUCLEOTIDE SEQUENCE [LARGE SCALE GENOMIC DNA]</scope>
    <source>
        <strain evidence="2 3">LMG 28769</strain>
    </source>
</reference>
<organism evidence="2 3">
    <name type="scientific">Bifidobacterium aquikefiri</name>
    <dbReference type="NCBI Taxonomy" id="1653207"/>
    <lineage>
        <taxon>Bacteria</taxon>
        <taxon>Bacillati</taxon>
        <taxon>Actinomycetota</taxon>
        <taxon>Actinomycetes</taxon>
        <taxon>Bifidobacteriales</taxon>
        <taxon>Bifidobacteriaceae</taxon>
        <taxon>Bifidobacterium</taxon>
    </lineage>
</organism>
<evidence type="ECO:0000313" key="3">
    <source>
        <dbReference type="Proteomes" id="UP000216451"/>
    </source>
</evidence>
<proteinExistence type="predicted"/>
<dbReference type="RefSeq" id="WP_211277065.1">
    <property type="nucleotide sequence ID" value="NZ_CALENZ010000044.1"/>
</dbReference>
<dbReference type="AlphaFoldDB" id="A0A261GBL0"/>
<protein>
    <recommendedName>
        <fullName evidence="1">ABC-three component systems C-terminal domain-containing protein</fullName>
    </recommendedName>
</protein>
<dbReference type="Proteomes" id="UP000216451">
    <property type="component" value="Unassembled WGS sequence"/>
</dbReference>
<keyword evidence="3" id="KW-1185">Reference proteome</keyword>
<dbReference type="EMBL" id="MWXA01000002">
    <property type="protein sequence ID" value="OZG68366.1"/>
    <property type="molecule type" value="Genomic_DNA"/>
</dbReference>
<evidence type="ECO:0000259" key="1">
    <source>
        <dbReference type="Pfam" id="PF20275"/>
    </source>
</evidence>
<name>A0A261GBL0_9BIFI</name>
<dbReference type="Pfam" id="PF20275">
    <property type="entry name" value="CTD10"/>
    <property type="match status" value="1"/>
</dbReference>
<accession>A0A261GBL0</accession>
<dbReference type="GeneID" id="98294869"/>
<comment type="caution">
    <text evidence="2">The sequence shown here is derived from an EMBL/GenBank/DDBJ whole genome shotgun (WGS) entry which is preliminary data.</text>
</comment>
<gene>
    <name evidence="2" type="ORF">BAQU_0181</name>
</gene>